<reference evidence="1" key="1">
    <citation type="submission" date="2023-04" db="EMBL/GenBank/DDBJ databases">
        <title>Phytophthora fragariaefolia NBRC 109709.</title>
        <authorList>
            <person name="Ichikawa N."/>
            <person name="Sato H."/>
            <person name="Tonouchi N."/>
        </authorList>
    </citation>
    <scope>NUCLEOTIDE SEQUENCE</scope>
    <source>
        <strain evidence="1">NBRC 109709</strain>
    </source>
</reference>
<comment type="caution">
    <text evidence="1">The sequence shown here is derived from an EMBL/GenBank/DDBJ whole genome shotgun (WGS) entry which is preliminary data.</text>
</comment>
<dbReference type="Proteomes" id="UP001165121">
    <property type="component" value="Unassembled WGS sequence"/>
</dbReference>
<protein>
    <submittedName>
        <fullName evidence="1">Unnamed protein product</fullName>
    </submittedName>
</protein>
<evidence type="ECO:0000313" key="2">
    <source>
        <dbReference type="Proteomes" id="UP001165121"/>
    </source>
</evidence>
<dbReference type="EMBL" id="BSXT01000315">
    <property type="protein sequence ID" value="GMF24233.1"/>
    <property type="molecule type" value="Genomic_DNA"/>
</dbReference>
<organism evidence="1 2">
    <name type="scientific">Phytophthora fragariaefolia</name>
    <dbReference type="NCBI Taxonomy" id="1490495"/>
    <lineage>
        <taxon>Eukaryota</taxon>
        <taxon>Sar</taxon>
        <taxon>Stramenopiles</taxon>
        <taxon>Oomycota</taxon>
        <taxon>Peronosporomycetes</taxon>
        <taxon>Peronosporales</taxon>
        <taxon>Peronosporaceae</taxon>
        <taxon>Phytophthora</taxon>
    </lineage>
</organism>
<dbReference type="Gene3D" id="3.30.420.10">
    <property type="entry name" value="Ribonuclease H-like superfamily/Ribonuclease H"/>
    <property type="match status" value="1"/>
</dbReference>
<gene>
    <name evidence="1" type="ORF">Pfra01_000403200</name>
</gene>
<accession>A0A9W6X068</accession>
<keyword evidence="2" id="KW-1185">Reference proteome</keyword>
<proteinExistence type="predicted"/>
<sequence>MGIGPRGALQKSDRGTIAARSGRTTPFRDAYTSWAIGTVEVVNREILKCMKALLNERRVAIRDWLALLPVVQAALNSMPADRLGGKALITAFTTLSGGTQLTSILHPRDPEEASVNWVAQEIQDHLESVRVALDGPHAEMANASEKRRRIARERHARRQGKKFSEGDLSSLRQPLVEAAISWHLCGEAPNESFAR</sequence>
<name>A0A9W6X068_9STRA</name>
<dbReference type="GO" id="GO:0003676">
    <property type="term" value="F:nucleic acid binding"/>
    <property type="evidence" value="ECO:0007669"/>
    <property type="project" value="InterPro"/>
</dbReference>
<evidence type="ECO:0000313" key="1">
    <source>
        <dbReference type="EMBL" id="GMF24233.1"/>
    </source>
</evidence>
<dbReference type="InterPro" id="IPR036397">
    <property type="entry name" value="RNaseH_sf"/>
</dbReference>
<dbReference type="AlphaFoldDB" id="A0A9W6X068"/>